<sequence>MSTDTQVPSRVRITASGLDSSLTIDGHDVSDQVRSYTLHHQAGQVPQLALLLGPSAADHWEGVAKVVVGVPPDPGPAAASFLEAIDAGELERTVLNRHDLMDGQPGEYTRAVLAQLTEWAAGRWGLLEEIA</sequence>
<gene>
    <name evidence="1" type="ORF">E6W39_29190</name>
</gene>
<dbReference type="Proteomes" id="UP000319103">
    <property type="component" value="Unassembled WGS sequence"/>
</dbReference>
<name>A0A540W956_9ACTN</name>
<reference evidence="1 2" key="1">
    <citation type="submission" date="2019-06" db="EMBL/GenBank/DDBJ databases">
        <title>Description of Kitasatospora acidophila sp. nov. isolated from pine grove soil, and reclassification of Streptomyces novaecaesareae to Kitasatospora novaeceasareae comb. nov.</title>
        <authorList>
            <person name="Kim M.J."/>
        </authorList>
    </citation>
    <scope>NUCLEOTIDE SEQUENCE [LARGE SCALE GENOMIC DNA]</scope>
    <source>
        <strain evidence="1 2">MMS16-CNU292</strain>
    </source>
</reference>
<dbReference type="AlphaFoldDB" id="A0A540W956"/>
<keyword evidence="2" id="KW-1185">Reference proteome</keyword>
<dbReference type="RefSeq" id="WP_141636035.1">
    <property type="nucleotide sequence ID" value="NZ_VIGB01000003.1"/>
</dbReference>
<dbReference type="EMBL" id="VIGB01000003">
    <property type="protein sequence ID" value="TQF05560.1"/>
    <property type="molecule type" value="Genomic_DNA"/>
</dbReference>
<evidence type="ECO:0000313" key="1">
    <source>
        <dbReference type="EMBL" id="TQF05560.1"/>
    </source>
</evidence>
<protein>
    <submittedName>
        <fullName evidence="1">Uncharacterized protein</fullName>
    </submittedName>
</protein>
<accession>A0A540W956</accession>
<proteinExistence type="predicted"/>
<evidence type="ECO:0000313" key="2">
    <source>
        <dbReference type="Proteomes" id="UP000319103"/>
    </source>
</evidence>
<organism evidence="1 2">
    <name type="scientific">Kitasatospora acidiphila</name>
    <dbReference type="NCBI Taxonomy" id="2567942"/>
    <lineage>
        <taxon>Bacteria</taxon>
        <taxon>Bacillati</taxon>
        <taxon>Actinomycetota</taxon>
        <taxon>Actinomycetes</taxon>
        <taxon>Kitasatosporales</taxon>
        <taxon>Streptomycetaceae</taxon>
        <taxon>Kitasatospora</taxon>
    </lineage>
</organism>
<dbReference type="OrthoDB" id="3871011at2"/>
<comment type="caution">
    <text evidence="1">The sequence shown here is derived from an EMBL/GenBank/DDBJ whole genome shotgun (WGS) entry which is preliminary data.</text>
</comment>